<feature type="domain" description="DUF5801" evidence="2">
    <location>
        <begin position="635"/>
        <end position="778"/>
    </location>
</feature>
<feature type="domain" description="DUF5801" evidence="2">
    <location>
        <begin position="475"/>
        <end position="614"/>
    </location>
</feature>
<name>A0A370HJ52_9HYPH</name>
<dbReference type="OrthoDB" id="8335338at2"/>
<feature type="region of interest" description="Disordered" evidence="1">
    <location>
        <begin position="16"/>
        <end position="45"/>
    </location>
</feature>
<evidence type="ECO:0000313" key="4">
    <source>
        <dbReference type="Proteomes" id="UP000254925"/>
    </source>
</evidence>
<dbReference type="RefSeq" id="WP_114770637.1">
    <property type="nucleotide sequence ID" value="NZ_QQBB01000005.1"/>
</dbReference>
<dbReference type="Proteomes" id="UP000254925">
    <property type="component" value="Unassembled WGS sequence"/>
</dbReference>
<evidence type="ECO:0000259" key="2">
    <source>
        <dbReference type="Pfam" id="PF19116"/>
    </source>
</evidence>
<sequence>MAITLDNAQTTITGDLTIDEDGGLAPPLNTGVSGDGSSGTDGDDDVLAPNTDFQTYLASLSVVPASSEFPQYARDAITGFKTNATEFSLTLANGAPYPADGIDSGLTTLTGQSIILFGDAGGDAVIGRVGGANGPIAFVIYLDETPDTGVITSATLEIAMYMPVQHPKEGLIDGSDVVDLSGKVYLTETYPVVVIDTFNNLEDVTPGNNTWALVAPDGFVEGPDPVDIAPRALLVTADNGLTVNVSTQGFAVGNQSIDPVSPGGNPVNELLRVDFVTSADVDYQPNEANTAANIAYDKHQEDVYTAGFTLSQVQGGPVDLTVAAYNVTNDAKGTTFLSEANADSNQQSRTITFVEIKDTLTNQVVEVWQVIGGVPTNTTNLSGASVLFNPDGSVTLKDMLVNYAVTFKTAGTAGTNFDRFTIDNIETGNGKFDVKNIFYVNERTEITSKTAELGSHIDFQDDGPQILSGTSDAALGVDDTTLNVDAKDDFSGLFSVDFGSDGPGTIKEYSLSVTASQTNLEAKLTKDGAVETIYLFEKDGTIEGRVGGAAGTVAFVLSVDSATGEVTLDQKIALYHNPSVDADDVETMTAGLIGLTLKVTDGDKDPVQRTEDISGRLSFADDGPSIAADGSATAITRDETTDLGQEAKTQLASLFAPVFGNDGEGHVSYKLTAVDSQVSTIKDTATGAFVTIKVVSDTEVQGVVNDGGTEKVVFSFSIDAATGELTFVQERAIVHPNVGDGNNPTYGDEPLTLPADLVKVEATVHDRDTDHASVAASISDLVTIKDDRPDVGDAQQWITDFVADTSPSVTGNVGGTCFGSDGPGAIKITSVSGSTNLSEFTQVPSNDGNTVTFEKGGEAWFKFELNAQTGQFDFTVLKSGTATLENLNFKIKAGPPVETLSVPTAFNNAAIKFDGVIYKGTGINNFDNSTTKNVDDINPDNLGFGIMGSNPNQASQINNNEGFVAAMGEDTDIFNFQVQGIGNNAKSVHLEYYLVQDVNDNGKYDVGTDQIVKQSASGGDVISIASGNVATKVELNATSDFDLVFARFFFTNTDLQNGALSGNQLRQAIDNAGVRLQNFQIKTADTIPEYDFSFGITKTDKEGDYDTTTVAIHVDPDYAQGTALGPNAVPVI</sequence>
<dbReference type="Pfam" id="PF19116">
    <property type="entry name" value="DUF5801"/>
    <property type="match status" value="3"/>
</dbReference>
<feature type="domain" description="DUF5801" evidence="2">
    <location>
        <begin position="83"/>
        <end position="188"/>
    </location>
</feature>
<dbReference type="AlphaFoldDB" id="A0A370HJ52"/>
<accession>A0A370HJ52</accession>
<evidence type="ECO:0000313" key="3">
    <source>
        <dbReference type="EMBL" id="RDI58612.1"/>
    </source>
</evidence>
<comment type="caution">
    <text evidence="3">The sequence shown here is derived from an EMBL/GenBank/DDBJ whole genome shotgun (WGS) entry which is preliminary data.</text>
</comment>
<evidence type="ECO:0000256" key="1">
    <source>
        <dbReference type="SAM" id="MobiDB-lite"/>
    </source>
</evidence>
<protein>
    <recommendedName>
        <fullName evidence="2">DUF5801 domain-containing protein</fullName>
    </recommendedName>
</protein>
<proteinExistence type="predicted"/>
<dbReference type="EMBL" id="QQBB01000005">
    <property type="protein sequence ID" value="RDI58612.1"/>
    <property type="molecule type" value="Genomic_DNA"/>
</dbReference>
<keyword evidence="4" id="KW-1185">Reference proteome</keyword>
<gene>
    <name evidence="3" type="ORF">DES45_105135</name>
</gene>
<reference evidence="3 4" key="1">
    <citation type="submission" date="2018-07" db="EMBL/GenBank/DDBJ databases">
        <title>Genomic Encyclopedia of Type Strains, Phase IV (KMG-IV): sequencing the most valuable type-strain genomes for metagenomic binning, comparative biology and taxonomic classification.</title>
        <authorList>
            <person name="Goeker M."/>
        </authorList>
    </citation>
    <scope>NUCLEOTIDE SEQUENCE [LARGE SCALE GENOMIC DNA]</scope>
    <source>
        <strain evidence="3 4">DSM 14364</strain>
    </source>
</reference>
<organism evidence="3 4">
    <name type="scientific">Microvirga subterranea</name>
    <dbReference type="NCBI Taxonomy" id="186651"/>
    <lineage>
        <taxon>Bacteria</taxon>
        <taxon>Pseudomonadati</taxon>
        <taxon>Pseudomonadota</taxon>
        <taxon>Alphaproteobacteria</taxon>
        <taxon>Hyphomicrobiales</taxon>
        <taxon>Methylobacteriaceae</taxon>
        <taxon>Microvirga</taxon>
    </lineage>
</organism>
<dbReference type="InterPro" id="IPR043824">
    <property type="entry name" value="DUF5801"/>
</dbReference>